<feature type="region of interest" description="Disordered" evidence="1">
    <location>
        <begin position="51"/>
        <end position="70"/>
    </location>
</feature>
<keyword evidence="3" id="KW-1185">Reference proteome</keyword>
<organism evidence="2 3">
    <name type="scientific">Monilinia laxa</name>
    <name type="common">Brown rot fungus</name>
    <name type="synonym">Sclerotinia laxa</name>
    <dbReference type="NCBI Taxonomy" id="61186"/>
    <lineage>
        <taxon>Eukaryota</taxon>
        <taxon>Fungi</taxon>
        <taxon>Dikarya</taxon>
        <taxon>Ascomycota</taxon>
        <taxon>Pezizomycotina</taxon>
        <taxon>Leotiomycetes</taxon>
        <taxon>Helotiales</taxon>
        <taxon>Sclerotiniaceae</taxon>
        <taxon>Monilinia</taxon>
    </lineage>
</organism>
<dbReference type="AlphaFoldDB" id="A0A5N6K5Q1"/>
<dbReference type="OrthoDB" id="5391496at2759"/>
<protein>
    <submittedName>
        <fullName evidence="2">Uncharacterized protein</fullName>
    </submittedName>
</protein>
<accession>A0A5N6K5Q1</accession>
<evidence type="ECO:0000313" key="3">
    <source>
        <dbReference type="Proteomes" id="UP000326757"/>
    </source>
</evidence>
<sequence length="282" mass="31363">MPPSPITLPPALPSELLTWILQHSAYPTTILVCKPRAAFLSSLLADITSSNPPSPASSNNIPSSPPNSISATTPFQATCHPLLLKTLNQISLSRHISLVYIPTISHLRAYLSVFTPKTGSELEAHPGRKWDEVGKKRAMIVVYGLVELHRDTSEWSAQGLSRSLAGLVEMGGRDKRALVCLEERKVEIEGVEEIEIDLNVDGDGMFDGEINNRHGTRSDDNMRREKRIRKEWEEKVPMLNGTVRRAGFQGADNGWSGRTIEVAQIFARWFDFGKAEREPDVK</sequence>
<evidence type="ECO:0000313" key="2">
    <source>
        <dbReference type="EMBL" id="KAB8297893.1"/>
    </source>
</evidence>
<comment type="caution">
    <text evidence="2">The sequence shown here is derived from an EMBL/GenBank/DDBJ whole genome shotgun (WGS) entry which is preliminary data.</text>
</comment>
<name>A0A5N6K5Q1_MONLA</name>
<dbReference type="Proteomes" id="UP000326757">
    <property type="component" value="Unassembled WGS sequence"/>
</dbReference>
<proteinExistence type="predicted"/>
<gene>
    <name evidence="2" type="ORF">EYC80_001680</name>
</gene>
<dbReference type="EMBL" id="VIGI01000007">
    <property type="protein sequence ID" value="KAB8297893.1"/>
    <property type="molecule type" value="Genomic_DNA"/>
</dbReference>
<evidence type="ECO:0000256" key="1">
    <source>
        <dbReference type="SAM" id="MobiDB-lite"/>
    </source>
</evidence>
<reference evidence="2 3" key="1">
    <citation type="submission" date="2019-06" db="EMBL/GenBank/DDBJ databases">
        <title>Genome Sequence of the Brown Rot Fungal Pathogen Monilinia laxa.</title>
        <authorList>
            <person name="De Miccolis Angelini R.M."/>
            <person name="Landi L."/>
            <person name="Abate D."/>
            <person name="Pollastro S."/>
            <person name="Romanazzi G."/>
            <person name="Faretra F."/>
        </authorList>
    </citation>
    <scope>NUCLEOTIDE SEQUENCE [LARGE SCALE GENOMIC DNA]</scope>
    <source>
        <strain evidence="2 3">Mlax316</strain>
    </source>
</reference>